<name>A0ABR8NT87_9MICO</name>
<keyword evidence="2" id="KW-1185">Reference proteome</keyword>
<accession>A0ABR8NT87</accession>
<organism evidence="1 2">
    <name type="scientific">Microbacterium helvum</name>
    <dbReference type="NCBI Taxonomy" id="2773713"/>
    <lineage>
        <taxon>Bacteria</taxon>
        <taxon>Bacillati</taxon>
        <taxon>Actinomycetota</taxon>
        <taxon>Actinomycetes</taxon>
        <taxon>Micrococcales</taxon>
        <taxon>Microbacteriaceae</taxon>
        <taxon>Microbacterium</taxon>
    </lineage>
</organism>
<dbReference type="RefSeq" id="WP_191173415.1">
    <property type="nucleotide sequence ID" value="NZ_JACXZS010000016.1"/>
</dbReference>
<evidence type="ECO:0000313" key="1">
    <source>
        <dbReference type="EMBL" id="MBD3943825.1"/>
    </source>
</evidence>
<sequence>MPRDQFKLRIVEYTGGKLGDDGLRRLRVPEQRLRDDFSGVITSVPIVPPRRESDKSRFVVPASEANKKLVARVVVVCNGYGRHRIPCVSKPLQDL</sequence>
<proteinExistence type="predicted"/>
<comment type="caution">
    <text evidence="1">The sequence shown here is derived from an EMBL/GenBank/DDBJ whole genome shotgun (WGS) entry which is preliminary data.</text>
</comment>
<evidence type="ECO:0000313" key="2">
    <source>
        <dbReference type="Proteomes" id="UP000598426"/>
    </source>
</evidence>
<dbReference type="EMBL" id="JACXZS010000016">
    <property type="protein sequence ID" value="MBD3943825.1"/>
    <property type="molecule type" value="Genomic_DNA"/>
</dbReference>
<dbReference type="Proteomes" id="UP000598426">
    <property type="component" value="Unassembled WGS sequence"/>
</dbReference>
<protein>
    <submittedName>
        <fullName evidence="1">Uncharacterized protein</fullName>
    </submittedName>
</protein>
<reference evidence="1 2" key="1">
    <citation type="submission" date="2020-09" db="EMBL/GenBank/DDBJ databases">
        <title>Isolation and identification of active actinomycetes.</title>
        <authorList>
            <person name="Li X."/>
        </authorList>
    </citation>
    <scope>NUCLEOTIDE SEQUENCE [LARGE SCALE GENOMIC DNA]</scope>
    <source>
        <strain evidence="1 2">NEAU-LLC</strain>
    </source>
</reference>
<gene>
    <name evidence="1" type="ORF">IF188_19200</name>
</gene>